<protein>
    <submittedName>
        <fullName evidence="1">Uncharacterized protein</fullName>
    </submittedName>
</protein>
<sequence>MTFSSHVTIQNVDSGAIINFGNYARIAPTIINREIAGAGEDNESPADVFLDIQESLPVPAPPID</sequence>
<dbReference type="EMBL" id="FOXX01000028">
    <property type="protein sequence ID" value="SFQ88698.1"/>
    <property type="molecule type" value="Genomic_DNA"/>
</dbReference>
<dbReference type="GeneID" id="93713608"/>
<gene>
    <name evidence="1" type="ORF">SAMN02745910_05100</name>
</gene>
<dbReference type="Proteomes" id="UP000182762">
    <property type="component" value="Unassembled WGS sequence"/>
</dbReference>
<reference evidence="1 2" key="1">
    <citation type="submission" date="2016-10" db="EMBL/GenBank/DDBJ databases">
        <authorList>
            <person name="Varghese N."/>
            <person name="Submissions S."/>
        </authorList>
    </citation>
    <scope>NUCLEOTIDE SEQUENCE [LARGE SCALE GENOMIC DNA]</scope>
    <source>
        <strain evidence="1 2">DSM 13796</strain>
    </source>
</reference>
<evidence type="ECO:0000313" key="2">
    <source>
        <dbReference type="Proteomes" id="UP000182762"/>
    </source>
</evidence>
<comment type="caution">
    <text evidence="1">The sequence shown here is derived from an EMBL/GenBank/DDBJ whole genome shotgun (WGS) entry which is preliminary data.</text>
</comment>
<organism evidence="1 2">
    <name type="scientific">Priestia endophytica DSM 13796</name>
    <dbReference type="NCBI Taxonomy" id="1121089"/>
    <lineage>
        <taxon>Bacteria</taxon>
        <taxon>Bacillati</taxon>
        <taxon>Bacillota</taxon>
        <taxon>Bacilli</taxon>
        <taxon>Bacillales</taxon>
        <taxon>Bacillaceae</taxon>
        <taxon>Priestia</taxon>
    </lineage>
</organism>
<proteinExistence type="predicted"/>
<name>A0A1I6C697_9BACI</name>
<accession>A0A1I6C697</accession>
<dbReference type="RefSeq" id="WP_061804016.1">
    <property type="nucleotide sequence ID" value="NZ_FOXX01000028.1"/>
</dbReference>
<evidence type="ECO:0000313" key="1">
    <source>
        <dbReference type="EMBL" id="SFQ88698.1"/>
    </source>
</evidence>
<keyword evidence="2" id="KW-1185">Reference proteome</keyword>